<reference evidence="1" key="1">
    <citation type="submission" date="2018-05" db="EMBL/GenBank/DDBJ databases">
        <authorList>
            <person name="Lanie J.A."/>
            <person name="Ng W.-L."/>
            <person name="Kazmierczak K.M."/>
            <person name="Andrzejewski T.M."/>
            <person name="Davidsen T.M."/>
            <person name="Wayne K.J."/>
            <person name="Tettelin H."/>
            <person name="Glass J.I."/>
            <person name="Rusch D."/>
            <person name="Podicherti R."/>
            <person name="Tsui H.-C.T."/>
            <person name="Winkler M.E."/>
        </authorList>
    </citation>
    <scope>NUCLEOTIDE SEQUENCE</scope>
</reference>
<dbReference type="AlphaFoldDB" id="A0A381NJF3"/>
<proteinExistence type="predicted"/>
<name>A0A381NJF3_9ZZZZ</name>
<gene>
    <name evidence="1" type="ORF">METZ01_LOCUS7590</name>
</gene>
<protein>
    <submittedName>
        <fullName evidence="1">Uncharacterized protein</fullName>
    </submittedName>
</protein>
<evidence type="ECO:0000313" key="1">
    <source>
        <dbReference type="EMBL" id="SUZ54736.1"/>
    </source>
</evidence>
<feature type="non-terminal residue" evidence="1">
    <location>
        <position position="82"/>
    </location>
</feature>
<dbReference type="EMBL" id="UINC01000405">
    <property type="protein sequence ID" value="SUZ54736.1"/>
    <property type="molecule type" value="Genomic_DNA"/>
</dbReference>
<sequence>MQMRKMFFLILTASILMSVSVSASTELGIGIFDYILSRTDFKDVTCETYSCNYVSTDRTVQMKLVRANLVQHITKDLNFMLD</sequence>
<accession>A0A381NJF3</accession>
<organism evidence="1">
    <name type="scientific">marine metagenome</name>
    <dbReference type="NCBI Taxonomy" id="408172"/>
    <lineage>
        <taxon>unclassified sequences</taxon>
        <taxon>metagenomes</taxon>
        <taxon>ecological metagenomes</taxon>
    </lineage>
</organism>